<evidence type="ECO:0000313" key="1">
    <source>
        <dbReference type="EMBL" id="QNL43556.1"/>
    </source>
</evidence>
<sequence length="149" mass="15943">MNQNRSALVLMEQVVMILVFAIAAALCVQAFALSNQKSRESAALDQAVLLAQNAAELMKHAGEDPAHAMEAAREGMGGQISQGMWYVLYDGGWNAVSEGASYRLEVFPGALGGLEPQEGLVQALVRVSHEDGQEIFSLPIAWQEVSGRG</sequence>
<protein>
    <recommendedName>
        <fullName evidence="3">Type II secretion system protein</fullName>
    </recommendedName>
</protein>
<proteinExistence type="predicted"/>
<organism evidence="1 2">
    <name type="scientific">Oscillibacter hominis</name>
    <dbReference type="NCBI Taxonomy" id="2763056"/>
    <lineage>
        <taxon>Bacteria</taxon>
        <taxon>Bacillati</taxon>
        <taxon>Bacillota</taxon>
        <taxon>Clostridia</taxon>
        <taxon>Eubacteriales</taxon>
        <taxon>Oscillospiraceae</taxon>
        <taxon>Oscillibacter</taxon>
    </lineage>
</organism>
<reference evidence="1 2" key="1">
    <citation type="submission" date="2020-08" db="EMBL/GenBank/DDBJ databases">
        <authorList>
            <person name="Liu C."/>
            <person name="Sun Q."/>
        </authorList>
    </citation>
    <scope>NUCLEOTIDE SEQUENCE [LARGE SCALE GENOMIC DNA]</scope>
    <source>
        <strain evidence="1 2">NSJ-62</strain>
    </source>
</reference>
<dbReference type="RefSeq" id="WP_187332147.1">
    <property type="nucleotide sequence ID" value="NZ_CP060490.1"/>
</dbReference>
<dbReference type="KEGG" id="ohi:H8790_08685"/>
<dbReference type="AlphaFoldDB" id="A0A7G9B1X5"/>
<evidence type="ECO:0000313" key="2">
    <source>
        <dbReference type="Proteomes" id="UP000515960"/>
    </source>
</evidence>
<keyword evidence="2" id="KW-1185">Reference proteome</keyword>
<accession>A0A7G9B1X5</accession>
<dbReference type="Proteomes" id="UP000515960">
    <property type="component" value="Chromosome"/>
</dbReference>
<gene>
    <name evidence="1" type="ORF">H8790_08685</name>
</gene>
<evidence type="ECO:0008006" key="3">
    <source>
        <dbReference type="Google" id="ProtNLM"/>
    </source>
</evidence>
<name>A0A7G9B1X5_9FIRM</name>
<dbReference type="EMBL" id="CP060490">
    <property type="protein sequence ID" value="QNL43556.1"/>
    <property type="molecule type" value="Genomic_DNA"/>
</dbReference>